<evidence type="ECO:0000256" key="3">
    <source>
        <dbReference type="ARBA" id="ARBA00011738"/>
    </source>
</evidence>
<dbReference type="Gene3D" id="1.10.540.10">
    <property type="entry name" value="Acyl-CoA dehydrogenase/oxidase, N-terminal domain"/>
    <property type="match status" value="1"/>
</dbReference>
<reference evidence="12" key="1">
    <citation type="submission" date="2020-07" db="EMBL/GenBank/DDBJ databases">
        <authorList>
            <person name="Pettersson B.M.F."/>
            <person name="Behra P.R.K."/>
            <person name="Ramesh M."/>
            <person name="Das S."/>
            <person name="Dasgupta S."/>
            <person name="Kirsebom L.A."/>
        </authorList>
    </citation>
    <scope>NUCLEOTIDE SEQUENCE</scope>
    <source>
        <strain evidence="12">DSM 44242</strain>
    </source>
</reference>
<comment type="caution">
    <text evidence="12">The sequence shown here is derived from an EMBL/GenBank/DDBJ whole genome shotgun (WGS) entry which is preliminary data.</text>
</comment>
<evidence type="ECO:0000256" key="2">
    <source>
        <dbReference type="ARBA" id="ARBA00009347"/>
    </source>
</evidence>
<dbReference type="Pfam" id="PF02771">
    <property type="entry name" value="Acyl-CoA_dh_N"/>
    <property type="match status" value="1"/>
</dbReference>
<gene>
    <name evidence="12" type="ORF">H5P34_00225</name>
</gene>
<feature type="domain" description="Acyl-CoA dehydrogenase/oxidase C-terminal" evidence="9">
    <location>
        <begin position="243"/>
        <end position="395"/>
    </location>
</feature>
<protein>
    <submittedName>
        <fullName evidence="12">Acyl-CoA dehydrogenase family protein</fullName>
    </submittedName>
</protein>
<dbReference type="FunFam" id="2.40.110.10:FF:000002">
    <property type="entry name" value="Acyl-CoA dehydrogenase fadE12"/>
    <property type="match status" value="1"/>
</dbReference>
<dbReference type="InterPro" id="IPR009075">
    <property type="entry name" value="AcylCo_DH/oxidase_C"/>
</dbReference>
<evidence type="ECO:0000313" key="12">
    <source>
        <dbReference type="EMBL" id="MCV7386472.1"/>
    </source>
</evidence>
<evidence type="ECO:0000256" key="7">
    <source>
        <dbReference type="ARBA" id="ARBA00052546"/>
    </source>
</evidence>
<dbReference type="InterPro" id="IPR050741">
    <property type="entry name" value="Acyl-CoA_dehydrogenase"/>
</dbReference>
<comment type="catalytic activity">
    <reaction evidence="7">
        <text>a 2,3-saturated acyl-CoA + A = a 2,3-dehydroacyl-CoA + AH2</text>
        <dbReference type="Rhea" id="RHEA:48608"/>
        <dbReference type="ChEBI" id="CHEBI:13193"/>
        <dbReference type="ChEBI" id="CHEBI:17499"/>
        <dbReference type="ChEBI" id="CHEBI:60015"/>
        <dbReference type="ChEBI" id="CHEBI:65111"/>
    </reaction>
</comment>
<comment type="similarity">
    <text evidence="2 8">Belongs to the acyl-CoA dehydrogenase family.</text>
</comment>
<proteinExistence type="inferred from homology"/>
<dbReference type="Pfam" id="PF02770">
    <property type="entry name" value="Acyl-CoA_dh_M"/>
    <property type="match status" value="1"/>
</dbReference>
<dbReference type="EMBL" id="JACKVC010000006">
    <property type="protein sequence ID" value="MCV7386472.1"/>
    <property type="molecule type" value="Genomic_DNA"/>
</dbReference>
<dbReference type="Gene3D" id="2.40.110.10">
    <property type="entry name" value="Butyryl-CoA Dehydrogenase, subunit A, domain 2"/>
    <property type="match status" value="1"/>
</dbReference>
<evidence type="ECO:0000259" key="11">
    <source>
        <dbReference type="Pfam" id="PF02771"/>
    </source>
</evidence>
<feature type="domain" description="Acyl-CoA oxidase/dehydrogenase middle" evidence="10">
    <location>
        <begin position="133"/>
        <end position="215"/>
    </location>
</feature>
<keyword evidence="6 8" id="KW-0560">Oxidoreductase</keyword>
<dbReference type="GO" id="GO:0050660">
    <property type="term" value="F:flavin adenine dinucleotide binding"/>
    <property type="evidence" value="ECO:0007669"/>
    <property type="project" value="InterPro"/>
</dbReference>
<dbReference type="SUPFAM" id="SSF56645">
    <property type="entry name" value="Acyl-CoA dehydrogenase NM domain-like"/>
    <property type="match status" value="1"/>
</dbReference>
<evidence type="ECO:0000256" key="1">
    <source>
        <dbReference type="ARBA" id="ARBA00001974"/>
    </source>
</evidence>
<organism evidence="12 13">
    <name type="scientific">Mycolicibacterium porcinum</name>
    <dbReference type="NCBI Taxonomy" id="39693"/>
    <lineage>
        <taxon>Bacteria</taxon>
        <taxon>Bacillati</taxon>
        <taxon>Actinomycetota</taxon>
        <taxon>Actinomycetes</taxon>
        <taxon>Mycobacteriales</taxon>
        <taxon>Mycobacteriaceae</taxon>
        <taxon>Mycolicibacterium</taxon>
    </lineage>
</organism>
<dbReference type="GO" id="GO:0003995">
    <property type="term" value="F:acyl-CoA dehydrogenase activity"/>
    <property type="evidence" value="ECO:0007669"/>
    <property type="project" value="TreeGrafter"/>
</dbReference>
<evidence type="ECO:0000256" key="8">
    <source>
        <dbReference type="RuleBase" id="RU362125"/>
    </source>
</evidence>
<keyword evidence="5 8" id="KW-0274">FAD</keyword>
<evidence type="ECO:0000259" key="10">
    <source>
        <dbReference type="Pfam" id="PF02770"/>
    </source>
</evidence>
<dbReference type="InterPro" id="IPR013786">
    <property type="entry name" value="AcylCoA_DH/ox_N"/>
</dbReference>
<evidence type="ECO:0000313" key="13">
    <source>
        <dbReference type="Proteomes" id="UP001141659"/>
    </source>
</evidence>
<dbReference type="SUPFAM" id="SSF47203">
    <property type="entry name" value="Acyl-CoA dehydrogenase C-terminal domain-like"/>
    <property type="match status" value="1"/>
</dbReference>
<feature type="domain" description="Acyl-CoA dehydrogenase/oxidase N-terminal" evidence="11">
    <location>
        <begin position="16"/>
        <end position="127"/>
    </location>
</feature>
<comment type="cofactor">
    <cofactor evidence="1 8">
        <name>FAD</name>
        <dbReference type="ChEBI" id="CHEBI:57692"/>
    </cofactor>
</comment>
<dbReference type="PANTHER" id="PTHR48083:SF13">
    <property type="entry name" value="ACYL-COA DEHYDROGENASE FAMILY MEMBER 11"/>
    <property type="match status" value="1"/>
</dbReference>
<evidence type="ECO:0000256" key="4">
    <source>
        <dbReference type="ARBA" id="ARBA00022630"/>
    </source>
</evidence>
<dbReference type="Proteomes" id="UP001141659">
    <property type="component" value="Unassembled WGS sequence"/>
</dbReference>
<keyword evidence="4 8" id="KW-0285">Flavoprotein</keyword>
<dbReference type="GO" id="GO:0005737">
    <property type="term" value="C:cytoplasm"/>
    <property type="evidence" value="ECO:0007669"/>
    <property type="project" value="TreeGrafter"/>
</dbReference>
<comment type="subunit">
    <text evidence="3">Homodimer.</text>
</comment>
<dbReference type="InterPro" id="IPR036250">
    <property type="entry name" value="AcylCo_DH-like_C"/>
</dbReference>
<reference evidence="12" key="2">
    <citation type="journal article" date="2022" name="BMC Genomics">
        <title>Comparative genome analysis of mycobacteria focusing on tRNA and non-coding RNA.</title>
        <authorList>
            <person name="Behra P.R.K."/>
            <person name="Pettersson B.M.F."/>
            <person name="Ramesh M."/>
            <person name="Das S."/>
            <person name="Dasgupta S."/>
            <person name="Kirsebom L.A."/>
        </authorList>
    </citation>
    <scope>NUCLEOTIDE SEQUENCE</scope>
    <source>
        <strain evidence="12">DSM 44242</strain>
    </source>
</reference>
<dbReference type="InterPro" id="IPR046373">
    <property type="entry name" value="Acyl-CoA_Oxase/DH_mid-dom_sf"/>
</dbReference>
<dbReference type="InterPro" id="IPR037069">
    <property type="entry name" value="AcylCoA_DH/ox_N_sf"/>
</dbReference>
<dbReference type="GO" id="GO:0033539">
    <property type="term" value="P:fatty acid beta-oxidation using acyl-CoA dehydrogenase"/>
    <property type="evidence" value="ECO:0007669"/>
    <property type="project" value="TreeGrafter"/>
</dbReference>
<sequence length="438" mass="48661">MSWGFETDIDFQAKLDWAEGFVRTEVQPLDHVLEHGFDMADPLRQALIPPLQQRVRSEGLWACHLGPELGGPGYGQLKLALLNEVLGRSPWAPIVFGCHAPDSGNAEILAHYGTDELKKRYLQPLLANDVVSAFSMTEPRGGSDPTQFTCAAVLDGDEWVINGEKWFTSHARFADFLILLAVTDPDAEPHKRMSMFVVPAQTPGVNIVRNVGMAGFHESEGTHAYIRYEDARIRADHILGGRGDGFVVAQTRLGGGRIHHAMRTVGLVRYAFEMLCERALSRFTDGSQLSRKQAVEHMIADSWVQIEQFRLLVLQTAWKIDKYNDYRKVRGDISAVKAAMPAVLHDVAARALQIHGSLGASEEMPFGQMIMNSFQMGLVDGATEVHKSTLARQVLRQFEGTDDLFPTQHLPRLEEAARSKYAHVLAANENRDAVAVEV</sequence>
<name>A0AAW5SVR2_9MYCO</name>
<dbReference type="Gene3D" id="1.20.140.10">
    <property type="entry name" value="Butyryl-CoA Dehydrogenase, subunit A, domain 3"/>
    <property type="match status" value="1"/>
</dbReference>
<dbReference type="RefSeq" id="WP_036446570.1">
    <property type="nucleotide sequence ID" value="NZ_JACKVC010000006.1"/>
</dbReference>
<dbReference type="Pfam" id="PF00441">
    <property type="entry name" value="Acyl-CoA_dh_1"/>
    <property type="match status" value="1"/>
</dbReference>
<dbReference type="InterPro" id="IPR009100">
    <property type="entry name" value="AcylCoA_DH/oxidase_NM_dom_sf"/>
</dbReference>
<dbReference type="AlphaFoldDB" id="A0AAW5SVR2"/>
<accession>A0AAW5SVR2</accession>
<evidence type="ECO:0000256" key="5">
    <source>
        <dbReference type="ARBA" id="ARBA00022827"/>
    </source>
</evidence>
<dbReference type="InterPro" id="IPR006091">
    <property type="entry name" value="Acyl-CoA_Oxase/DH_mid-dom"/>
</dbReference>
<evidence type="ECO:0000259" key="9">
    <source>
        <dbReference type="Pfam" id="PF00441"/>
    </source>
</evidence>
<dbReference type="PANTHER" id="PTHR48083">
    <property type="entry name" value="MEDIUM-CHAIN SPECIFIC ACYL-COA DEHYDROGENASE, MITOCHONDRIAL-RELATED"/>
    <property type="match status" value="1"/>
</dbReference>
<evidence type="ECO:0000256" key="6">
    <source>
        <dbReference type="ARBA" id="ARBA00023002"/>
    </source>
</evidence>